<evidence type="ECO:0000313" key="9">
    <source>
        <dbReference type="Proteomes" id="UP000195402"/>
    </source>
</evidence>
<name>A0A200R139_MACCD</name>
<dbReference type="InterPro" id="IPR010409">
    <property type="entry name" value="GAGA-bd_tscrpt_act"/>
</dbReference>
<dbReference type="SMART" id="SM01226">
    <property type="entry name" value="GAGA_bind"/>
    <property type="match status" value="1"/>
</dbReference>
<comment type="function">
    <text evidence="7">Transcriptional regulator that specifically binds to GA-rich elements (GAGA-repeats) present in regulatory sequences of genes involved in developmental processes.</text>
</comment>
<comment type="subcellular location">
    <subcellularLocation>
        <location evidence="1 7">Nucleus</location>
    </subcellularLocation>
</comment>
<protein>
    <recommendedName>
        <fullName evidence="7">GAGA-binding transcriptional activator</fullName>
    </recommendedName>
</protein>
<evidence type="ECO:0000256" key="5">
    <source>
        <dbReference type="ARBA" id="ARBA00023163"/>
    </source>
</evidence>
<keyword evidence="9" id="KW-1185">Reference proteome</keyword>
<dbReference type="STRING" id="56857.A0A200R139"/>
<reference evidence="8 9" key="1">
    <citation type="journal article" date="2017" name="Mol. Plant">
        <title>The Genome of Medicinal Plant Macleaya cordata Provides New Insights into Benzylisoquinoline Alkaloids Metabolism.</title>
        <authorList>
            <person name="Liu X."/>
            <person name="Liu Y."/>
            <person name="Huang P."/>
            <person name="Ma Y."/>
            <person name="Qing Z."/>
            <person name="Tang Q."/>
            <person name="Cao H."/>
            <person name="Cheng P."/>
            <person name="Zheng Y."/>
            <person name="Yuan Z."/>
            <person name="Zhou Y."/>
            <person name="Liu J."/>
            <person name="Tang Z."/>
            <person name="Zhuo Y."/>
            <person name="Zhang Y."/>
            <person name="Yu L."/>
            <person name="Huang J."/>
            <person name="Yang P."/>
            <person name="Peng Q."/>
            <person name="Zhang J."/>
            <person name="Jiang W."/>
            <person name="Zhang Z."/>
            <person name="Lin K."/>
            <person name="Ro D.K."/>
            <person name="Chen X."/>
            <person name="Xiong X."/>
            <person name="Shang Y."/>
            <person name="Huang S."/>
            <person name="Zeng J."/>
        </authorList>
    </citation>
    <scope>NUCLEOTIDE SEQUENCE [LARGE SCALE GENOMIC DNA]</scope>
    <source>
        <strain evidence="9">cv. BLH2017</strain>
        <tissue evidence="8">Root</tissue>
    </source>
</reference>
<comment type="similarity">
    <text evidence="2 7">Belongs to the BBR/BPC family.</text>
</comment>
<keyword evidence="6 7" id="KW-0539">Nucleus</keyword>
<evidence type="ECO:0000256" key="1">
    <source>
        <dbReference type="ARBA" id="ARBA00004123"/>
    </source>
</evidence>
<keyword evidence="5 7" id="KW-0804">Transcription</keyword>
<organism evidence="8 9">
    <name type="scientific">Macleaya cordata</name>
    <name type="common">Five-seeded plume-poppy</name>
    <name type="synonym">Bocconia cordata</name>
    <dbReference type="NCBI Taxonomy" id="56857"/>
    <lineage>
        <taxon>Eukaryota</taxon>
        <taxon>Viridiplantae</taxon>
        <taxon>Streptophyta</taxon>
        <taxon>Embryophyta</taxon>
        <taxon>Tracheophyta</taxon>
        <taxon>Spermatophyta</taxon>
        <taxon>Magnoliopsida</taxon>
        <taxon>Ranunculales</taxon>
        <taxon>Papaveraceae</taxon>
        <taxon>Papaveroideae</taxon>
        <taxon>Macleaya</taxon>
    </lineage>
</organism>
<keyword evidence="4 7" id="KW-0238">DNA-binding</keyword>
<dbReference type="PANTHER" id="PTHR31421:SF2">
    <property type="entry name" value="PROTEIN BASIC PENTACYSTEINE6"/>
    <property type="match status" value="1"/>
</dbReference>
<dbReference type="GO" id="GO:0005634">
    <property type="term" value="C:nucleus"/>
    <property type="evidence" value="ECO:0007669"/>
    <property type="project" value="UniProtKB-SubCell"/>
</dbReference>
<evidence type="ECO:0000256" key="7">
    <source>
        <dbReference type="RuleBase" id="RU367160"/>
    </source>
</evidence>
<dbReference type="PANTHER" id="PTHR31421">
    <property type="entry name" value="PROTEIN BASIC PENTACYSTEINE3"/>
    <property type="match status" value="1"/>
</dbReference>
<dbReference type="GO" id="GO:0003700">
    <property type="term" value="F:DNA-binding transcription factor activity"/>
    <property type="evidence" value="ECO:0007669"/>
    <property type="project" value="UniProtKB-UniRule"/>
</dbReference>
<dbReference type="OMA" id="WRSQETV"/>
<gene>
    <name evidence="8" type="ORF">BVC80_7793g5</name>
</gene>
<evidence type="ECO:0000256" key="2">
    <source>
        <dbReference type="ARBA" id="ARBA00007911"/>
    </source>
</evidence>
<evidence type="ECO:0000256" key="3">
    <source>
        <dbReference type="ARBA" id="ARBA00023015"/>
    </source>
</evidence>
<sequence>MDDNKQRENGRHKHDPYKLLQSQWMIPPHLMKDPHALTMKFRTILADRDTVIQERNLALFEKKATLAERDMAILQQDQAIFERNSAMMEQNNALAALEYQGNSSVNSNSAPTYPLGCPVPRGTKHMHHQQHLHHHSPHMAISSNKRALKPSRKVGKRGCKDLNRCSDPWRRHNLGLNHVYFDESSMPAPICSCRGVLHQGYKWEKGEWQFSCCTSTLSMYPLPAVPNKRHS</sequence>
<evidence type="ECO:0000256" key="4">
    <source>
        <dbReference type="ARBA" id="ARBA00023125"/>
    </source>
</evidence>
<comment type="caution">
    <text evidence="8">The sequence shown here is derived from an EMBL/GenBank/DDBJ whole genome shotgun (WGS) entry which is preliminary data.</text>
</comment>
<dbReference type="Pfam" id="PF06217">
    <property type="entry name" value="GAGA_bind"/>
    <property type="match status" value="1"/>
</dbReference>
<evidence type="ECO:0000313" key="8">
    <source>
        <dbReference type="EMBL" id="OVA16388.1"/>
    </source>
</evidence>
<dbReference type="Proteomes" id="UP000195402">
    <property type="component" value="Unassembled WGS sequence"/>
</dbReference>
<dbReference type="EMBL" id="MVGT01000526">
    <property type="protein sequence ID" value="OVA16388.1"/>
    <property type="molecule type" value="Genomic_DNA"/>
</dbReference>
<evidence type="ECO:0000256" key="6">
    <source>
        <dbReference type="ARBA" id="ARBA00023242"/>
    </source>
</evidence>
<keyword evidence="3 7" id="KW-0805">Transcription regulation</keyword>
<dbReference type="InParanoid" id="A0A200R139"/>
<dbReference type="GO" id="GO:0009723">
    <property type="term" value="P:response to ethylene"/>
    <property type="evidence" value="ECO:0007669"/>
    <property type="project" value="TreeGrafter"/>
</dbReference>
<dbReference type="OrthoDB" id="1883964at2759"/>
<dbReference type="AlphaFoldDB" id="A0A200R139"/>
<accession>A0A200R139</accession>
<dbReference type="GO" id="GO:0043565">
    <property type="term" value="F:sequence-specific DNA binding"/>
    <property type="evidence" value="ECO:0007669"/>
    <property type="project" value="TreeGrafter"/>
</dbReference>
<proteinExistence type="inferred from homology"/>